<accession>A0A433D300</accession>
<sequence length="67" mass="7607">MPMPSKRNALKTEPDTKRHLRRTLLLSSFSFVSQYVWFKHVVVVLPCGALLIHPRAQNGNGYNGNTL</sequence>
<dbReference type="Proteomes" id="UP000268093">
    <property type="component" value="Unassembled WGS sequence"/>
</dbReference>
<proteinExistence type="predicted"/>
<gene>
    <name evidence="1" type="ORF">BC936DRAFT_148550</name>
</gene>
<organism evidence="1 2">
    <name type="scientific">Jimgerdemannia flammicorona</name>
    <dbReference type="NCBI Taxonomy" id="994334"/>
    <lineage>
        <taxon>Eukaryota</taxon>
        <taxon>Fungi</taxon>
        <taxon>Fungi incertae sedis</taxon>
        <taxon>Mucoromycota</taxon>
        <taxon>Mucoromycotina</taxon>
        <taxon>Endogonomycetes</taxon>
        <taxon>Endogonales</taxon>
        <taxon>Endogonaceae</taxon>
        <taxon>Jimgerdemannia</taxon>
    </lineage>
</organism>
<reference evidence="1 2" key="1">
    <citation type="journal article" date="2018" name="New Phytol.">
        <title>Phylogenomics of Endogonaceae and evolution of mycorrhizas within Mucoromycota.</title>
        <authorList>
            <person name="Chang Y."/>
            <person name="Desiro A."/>
            <person name="Na H."/>
            <person name="Sandor L."/>
            <person name="Lipzen A."/>
            <person name="Clum A."/>
            <person name="Barry K."/>
            <person name="Grigoriev I.V."/>
            <person name="Martin F.M."/>
            <person name="Stajich J.E."/>
            <person name="Smith M.E."/>
            <person name="Bonito G."/>
            <person name="Spatafora J.W."/>
        </authorList>
    </citation>
    <scope>NUCLEOTIDE SEQUENCE [LARGE SCALE GENOMIC DNA]</scope>
    <source>
        <strain evidence="1 2">GMNB39</strain>
    </source>
</reference>
<dbReference type="EMBL" id="RBNI01007712">
    <property type="protein sequence ID" value="RUP45153.1"/>
    <property type="molecule type" value="Genomic_DNA"/>
</dbReference>
<evidence type="ECO:0000313" key="2">
    <source>
        <dbReference type="Proteomes" id="UP000268093"/>
    </source>
</evidence>
<comment type="caution">
    <text evidence="1">The sequence shown here is derived from an EMBL/GenBank/DDBJ whole genome shotgun (WGS) entry which is preliminary data.</text>
</comment>
<keyword evidence="2" id="KW-1185">Reference proteome</keyword>
<dbReference type="AlphaFoldDB" id="A0A433D300"/>
<evidence type="ECO:0000313" key="1">
    <source>
        <dbReference type="EMBL" id="RUP45153.1"/>
    </source>
</evidence>
<name>A0A433D300_9FUNG</name>
<protein>
    <submittedName>
        <fullName evidence="1">Uncharacterized protein</fullName>
    </submittedName>
</protein>